<dbReference type="STRING" id="1293439.WH87_14725"/>
<organism evidence="6 7">
    <name type="scientific">Devosia epidermidihirudinis</name>
    <dbReference type="NCBI Taxonomy" id="1293439"/>
    <lineage>
        <taxon>Bacteria</taxon>
        <taxon>Pseudomonadati</taxon>
        <taxon>Pseudomonadota</taxon>
        <taxon>Alphaproteobacteria</taxon>
        <taxon>Hyphomicrobiales</taxon>
        <taxon>Devosiaceae</taxon>
        <taxon>Devosia</taxon>
    </lineage>
</organism>
<comment type="similarity">
    <text evidence="1">Belongs to the LysR transcriptional regulatory family.</text>
</comment>
<dbReference type="InterPro" id="IPR000847">
    <property type="entry name" value="LysR_HTH_N"/>
</dbReference>
<keyword evidence="7" id="KW-1185">Reference proteome</keyword>
<keyword evidence="3" id="KW-0238">DNA-binding</keyword>
<evidence type="ECO:0000256" key="1">
    <source>
        <dbReference type="ARBA" id="ARBA00009437"/>
    </source>
</evidence>
<proteinExistence type="inferred from homology"/>
<dbReference type="GO" id="GO:0006351">
    <property type="term" value="P:DNA-templated transcription"/>
    <property type="evidence" value="ECO:0007669"/>
    <property type="project" value="TreeGrafter"/>
</dbReference>
<dbReference type="PANTHER" id="PTHR30537">
    <property type="entry name" value="HTH-TYPE TRANSCRIPTIONAL REGULATOR"/>
    <property type="match status" value="1"/>
</dbReference>
<evidence type="ECO:0000259" key="5">
    <source>
        <dbReference type="PROSITE" id="PS50931"/>
    </source>
</evidence>
<dbReference type="PROSITE" id="PS50931">
    <property type="entry name" value="HTH_LYSR"/>
    <property type="match status" value="1"/>
</dbReference>
<dbReference type="PANTHER" id="PTHR30537:SF3">
    <property type="entry name" value="TRANSCRIPTIONAL REGULATORY PROTEIN"/>
    <property type="match status" value="1"/>
</dbReference>
<dbReference type="InterPro" id="IPR005119">
    <property type="entry name" value="LysR_subst-bd"/>
</dbReference>
<keyword evidence="2" id="KW-0805">Transcription regulation</keyword>
<dbReference type="EMBL" id="LANJ01000044">
    <property type="protein sequence ID" value="KKC35964.1"/>
    <property type="molecule type" value="Genomic_DNA"/>
</dbReference>
<dbReference type="GO" id="GO:0043565">
    <property type="term" value="F:sequence-specific DNA binding"/>
    <property type="evidence" value="ECO:0007669"/>
    <property type="project" value="TreeGrafter"/>
</dbReference>
<dbReference type="InterPro" id="IPR036390">
    <property type="entry name" value="WH_DNA-bd_sf"/>
</dbReference>
<dbReference type="Gene3D" id="1.10.10.10">
    <property type="entry name" value="Winged helix-like DNA-binding domain superfamily/Winged helix DNA-binding domain"/>
    <property type="match status" value="1"/>
</dbReference>
<dbReference type="Pfam" id="PF03466">
    <property type="entry name" value="LysR_substrate"/>
    <property type="match status" value="1"/>
</dbReference>
<evidence type="ECO:0000256" key="2">
    <source>
        <dbReference type="ARBA" id="ARBA00023015"/>
    </source>
</evidence>
<keyword evidence="4" id="KW-0804">Transcription</keyword>
<dbReference type="Gene3D" id="3.40.190.290">
    <property type="match status" value="1"/>
</dbReference>
<name>A0A0F5Q7F7_9HYPH</name>
<evidence type="ECO:0000313" key="7">
    <source>
        <dbReference type="Proteomes" id="UP000033411"/>
    </source>
</evidence>
<dbReference type="PATRIC" id="fig|1293439.3.peg.3000"/>
<sequence length="296" mass="32400">MNREPDWALWRSFSAVVANGSLSAAARELGISQPTVGRHIETLEADLGLTLFERTLSGLKPNVSALRIYEPVAQAQASLAEAAILAEGAQLDFGGTVRITASAVTSNYVLPRLLLPIRERYPAIALEIVPTDSSENLLLREADIAIRMFRPTQLELVTRHLGDIPILPTAHERYLARRGTPQTVADLAGHDLIGLDRSDLIIAHAQSMGFPLRREDFILRTDDQTHMWELLKAGLGIGFGQASLIAETPGMVALPLDLAIPPLPVWLTTHRELFTSHRIRAIYDALADGLVSYIKG</sequence>
<protein>
    <recommendedName>
        <fullName evidence="5">HTH lysR-type domain-containing protein</fullName>
    </recommendedName>
</protein>
<dbReference type="InterPro" id="IPR058163">
    <property type="entry name" value="LysR-type_TF_proteobact-type"/>
</dbReference>
<dbReference type="PRINTS" id="PR00039">
    <property type="entry name" value="HTHLYSR"/>
</dbReference>
<dbReference type="AlphaFoldDB" id="A0A0F5Q7F7"/>
<dbReference type="SUPFAM" id="SSF46785">
    <property type="entry name" value="Winged helix' DNA-binding domain"/>
    <property type="match status" value="1"/>
</dbReference>
<gene>
    <name evidence="6" type="ORF">WH87_14725</name>
</gene>
<evidence type="ECO:0000256" key="4">
    <source>
        <dbReference type="ARBA" id="ARBA00023163"/>
    </source>
</evidence>
<dbReference type="GO" id="GO:0003700">
    <property type="term" value="F:DNA-binding transcription factor activity"/>
    <property type="evidence" value="ECO:0007669"/>
    <property type="project" value="InterPro"/>
</dbReference>
<comment type="caution">
    <text evidence="6">The sequence shown here is derived from an EMBL/GenBank/DDBJ whole genome shotgun (WGS) entry which is preliminary data.</text>
</comment>
<feature type="domain" description="HTH lysR-type" evidence="5">
    <location>
        <begin position="5"/>
        <end position="62"/>
    </location>
</feature>
<dbReference type="InterPro" id="IPR036388">
    <property type="entry name" value="WH-like_DNA-bd_sf"/>
</dbReference>
<dbReference type="SUPFAM" id="SSF53850">
    <property type="entry name" value="Periplasmic binding protein-like II"/>
    <property type="match status" value="1"/>
</dbReference>
<reference evidence="6 7" key="1">
    <citation type="submission" date="2015-03" db="EMBL/GenBank/DDBJ databases">
        <authorList>
            <person name="Lepp D."/>
            <person name="Hassan Y.I."/>
            <person name="Li X.-Z."/>
            <person name="Zhou T."/>
        </authorList>
    </citation>
    <scope>NUCLEOTIDE SEQUENCE [LARGE SCALE GENOMIC DNA]</scope>
    <source>
        <strain evidence="6 7">E84</strain>
    </source>
</reference>
<accession>A0A0F5Q7F7</accession>
<dbReference type="Pfam" id="PF00126">
    <property type="entry name" value="HTH_1"/>
    <property type="match status" value="1"/>
</dbReference>
<dbReference type="RefSeq" id="WP_046140878.1">
    <property type="nucleotide sequence ID" value="NZ_LANJ01000044.1"/>
</dbReference>
<dbReference type="Proteomes" id="UP000033411">
    <property type="component" value="Unassembled WGS sequence"/>
</dbReference>
<evidence type="ECO:0000256" key="3">
    <source>
        <dbReference type="ARBA" id="ARBA00023125"/>
    </source>
</evidence>
<evidence type="ECO:0000313" key="6">
    <source>
        <dbReference type="EMBL" id="KKC35964.1"/>
    </source>
</evidence>